<dbReference type="GO" id="GO:0016192">
    <property type="term" value="P:vesicle-mediated transport"/>
    <property type="evidence" value="ECO:0007669"/>
    <property type="project" value="TreeGrafter"/>
</dbReference>
<feature type="compositionally biased region" description="Low complexity" evidence="2">
    <location>
        <begin position="370"/>
        <end position="382"/>
    </location>
</feature>
<dbReference type="Gene3D" id="3.30.519.10">
    <property type="entry name" value="Guanine Nucleotide Dissociation Inhibitor, domain 2"/>
    <property type="match status" value="1"/>
</dbReference>
<keyword evidence="4" id="KW-1185">Reference proteome</keyword>
<name>A0A0D7A6P8_9AGAR</name>
<dbReference type="Gene3D" id="3.50.50.60">
    <property type="entry name" value="FAD/NAD(P)-binding domain"/>
    <property type="match status" value="2"/>
</dbReference>
<organism evidence="3 4">
    <name type="scientific">Fistulina hepatica ATCC 64428</name>
    <dbReference type="NCBI Taxonomy" id="1128425"/>
    <lineage>
        <taxon>Eukaryota</taxon>
        <taxon>Fungi</taxon>
        <taxon>Dikarya</taxon>
        <taxon>Basidiomycota</taxon>
        <taxon>Agaricomycotina</taxon>
        <taxon>Agaricomycetes</taxon>
        <taxon>Agaricomycetidae</taxon>
        <taxon>Agaricales</taxon>
        <taxon>Fistulinaceae</taxon>
        <taxon>Fistulina</taxon>
    </lineage>
</organism>
<accession>A0A0D7A6P8</accession>
<dbReference type="InterPro" id="IPR036188">
    <property type="entry name" value="FAD/NAD-bd_sf"/>
</dbReference>
<dbReference type="GO" id="GO:0005968">
    <property type="term" value="C:Rab-protein geranylgeranyltransferase complex"/>
    <property type="evidence" value="ECO:0007669"/>
    <property type="project" value="TreeGrafter"/>
</dbReference>
<dbReference type="GO" id="GO:0007264">
    <property type="term" value="P:small GTPase-mediated signal transduction"/>
    <property type="evidence" value="ECO:0007669"/>
    <property type="project" value="InterPro"/>
</dbReference>
<evidence type="ECO:0000313" key="3">
    <source>
        <dbReference type="EMBL" id="KIY46702.1"/>
    </source>
</evidence>
<dbReference type="PANTHER" id="PTHR11787:SF4">
    <property type="entry name" value="CHM, RAB ESCORT PROTEIN 1"/>
    <property type="match status" value="1"/>
</dbReference>
<dbReference type="EMBL" id="KN882025">
    <property type="protein sequence ID" value="KIY46702.1"/>
    <property type="molecule type" value="Genomic_DNA"/>
</dbReference>
<evidence type="ECO:0000313" key="4">
    <source>
        <dbReference type="Proteomes" id="UP000054144"/>
    </source>
</evidence>
<dbReference type="PRINTS" id="PR00891">
    <property type="entry name" value="RABGDIREP"/>
</dbReference>
<gene>
    <name evidence="3" type="ORF">FISHEDRAFT_75405</name>
</gene>
<evidence type="ECO:0000256" key="1">
    <source>
        <dbReference type="ARBA" id="ARBA00005593"/>
    </source>
</evidence>
<dbReference type="OrthoDB" id="9446342at2759"/>
<sequence length="580" mass="62309">MNEEEGCFNVVVVGTGLVESIIAAALAHAGLKVAHIDESSYYGGEQASLNLSEFADWARERHGVVTLGEDISPLQSRQFSVSLAPTVIPSTGPLIDALVASGVARYGGFNLVQSVAMYTPAGVHVVPGSKEDVFKDKSITLLDKRRLMRFLSFAAGEFEGDKDLDGRQDVPFGTYLRETFHLNDDLTSAVAYALAYCKDDQEPTYSALLRIRSYLRSSGRYGASPFLIGHYGGSGEISQGFCRSAAVKGGVYVLGRRILSITPIAQPVESSTDGQRCSSRARFNVALDDFPLPMTCDVVVGTHPHFLPPPKPDCNVHGVAVARCVAIIDQPLSIHPSSQQLNMAAPDTNSTPTSNALPVNNDGTPDSTAPTPQTTVTQVPPTNASTPINTGILVFPPRSLRADHGTTVTVLIEGETTMATPKDRWILYITMPLEGPIPDDPEKMLRPYLEMTLSLAATPAKVIFSAFYVQSPASVPASVPASSHSTLPRVSSDAVSISSSYIPVAPQPYYLPLPEYPDHAARCAERLFWDTVAALRSLYPSPGSEDLGSRNAQVAEVLHNIDTLWPPQEPEESTESDDGL</sequence>
<feature type="region of interest" description="Disordered" evidence="2">
    <location>
        <begin position="340"/>
        <end position="383"/>
    </location>
</feature>
<dbReference type="Pfam" id="PF00996">
    <property type="entry name" value="GDI"/>
    <property type="match status" value="1"/>
</dbReference>
<reference evidence="3 4" key="1">
    <citation type="journal article" date="2015" name="Fungal Genet. Biol.">
        <title>Evolution of novel wood decay mechanisms in Agaricales revealed by the genome sequences of Fistulina hepatica and Cylindrobasidium torrendii.</title>
        <authorList>
            <person name="Floudas D."/>
            <person name="Held B.W."/>
            <person name="Riley R."/>
            <person name="Nagy L.G."/>
            <person name="Koehler G."/>
            <person name="Ransdell A.S."/>
            <person name="Younus H."/>
            <person name="Chow J."/>
            <person name="Chiniquy J."/>
            <person name="Lipzen A."/>
            <person name="Tritt A."/>
            <person name="Sun H."/>
            <person name="Haridas S."/>
            <person name="LaButti K."/>
            <person name="Ohm R.A."/>
            <person name="Kues U."/>
            <person name="Blanchette R.A."/>
            <person name="Grigoriev I.V."/>
            <person name="Minto R.E."/>
            <person name="Hibbett D.S."/>
        </authorList>
    </citation>
    <scope>NUCLEOTIDE SEQUENCE [LARGE SCALE GENOMIC DNA]</scope>
    <source>
        <strain evidence="3 4">ATCC 64428</strain>
    </source>
</reference>
<dbReference type="GO" id="GO:0005829">
    <property type="term" value="C:cytosol"/>
    <property type="evidence" value="ECO:0007669"/>
    <property type="project" value="TreeGrafter"/>
</dbReference>
<dbReference type="GO" id="GO:0005634">
    <property type="term" value="C:nucleus"/>
    <property type="evidence" value="ECO:0007669"/>
    <property type="project" value="TreeGrafter"/>
</dbReference>
<proteinExistence type="inferred from homology"/>
<dbReference type="InterPro" id="IPR018203">
    <property type="entry name" value="GDP_dissociation_inhibitor"/>
</dbReference>
<dbReference type="GO" id="GO:0005092">
    <property type="term" value="F:GDP-dissociation inhibitor activity"/>
    <property type="evidence" value="ECO:0007669"/>
    <property type="project" value="InterPro"/>
</dbReference>
<dbReference type="PANTHER" id="PTHR11787">
    <property type="entry name" value="RAB GDP-DISSOCIATION INHIBITOR"/>
    <property type="match status" value="1"/>
</dbReference>
<dbReference type="AlphaFoldDB" id="A0A0D7A6P8"/>
<dbReference type="Proteomes" id="UP000054144">
    <property type="component" value="Unassembled WGS sequence"/>
</dbReference>
<feature type="compositionally biased region" description="Polar residues" evidence="2">
    <location>
        <begin position="340"/>
        <end position="369"/>
    </location>
</feature>
<protein>
    <submittedName>
        <fullName evidence="3">FAD/NAD(P)-binding domain-containing protein</fullName>
    </submittedName>
</protein>
<comment type="similarity">
    <text evidence="1">Belongs to the Rab GDI family.</text>
</comment>
<dbReference type="SUPFAM" id="SSF51905">
    <property type="entry name" value="FAD/NAD(P)-binding domain"/>
    <property type="match status" value="1"/>
</dbReference>
<evidence type="ECO:0000256" key="2">
    <source>
        <dbReference type="SAM" id="MobiDB-lite"/>
    </source>
</evidence>